<dbReference type="GO" id="GO:0005634">
    <property type="term" value="C:nucleus"/>
    <property type="evidence" value="ECO:0007669"/>
    <property type="project" value="TreeGrafter"/>
</dbReference>
<dbReference type="SUPFAM" id="SSF55120">
    <property type="entry name" value="Pseudouridine synthase"/>
    <property type="match status" value="1"/>
</dbReference>
<dbReference type="GO" id="GO:0001522">
    <property type="term" value="P:pseudouridine synthesis"/>
    <property type="evidence" value="ECO:0007669"/>
    <property type="project" value="InterPro"/>
</dbReference>
<dbReference type="InterPro" id="IPR011760">
    <property type="entry name" value="PsdUridine_synth_TruD_insert"/>
</dbReference>
<organism evidence="5 6">
    <name type="scientific">Coemansia guatemalensis</name>
    <dbReference type="NCBI Taxonomy" id="2761395"/>
    <lineage>
        <taxon>Eukaryota</taxon>
        <taxon>Fungi</taxon>
        <taxon>Fungi incertae sedis</taxon>
        <taxon>Zoopagomycota</taxon>
        <taxon>Kickxellomycotina</taxon>
        <taxon>Kickxellomycetes</taxon>
        <taxon>Kickxellales</taxon>
        <taxon>Kickxellaceae</taxon>
        <taxon>Coemansia</taxon>
    </lineage>
</organism>
<name>A0A9W8HY46_9FUNG</name>
<dbReference type="PANTHER" id="PTHR13326:SF21">
    <property type="entry name" value="PSEUDOURIDYLATE SYNTHASE PUS7L"/>
    <property type="match status" value="1"/>
</dbReference>
<proteinExistence type="inferred from homology"/>
<dbReference type="GO" id="GO:0160150">
    <property type="term" value="F:tRNA pseudouridine(13) synthase activity"/>
    <property type="evidence" value="ECO:0007669"/>
    <property type="project" value="UniProtKB-EC"/>
</dbReference>
<comment type="caution">
    <text evidence="5">The sequence shown here is derived from an EMBL/GenBank/DDBJ whole genome shotgun (WGS) entry which is preliminary data.</text>
</comment>
<dbReference type="Pfam" id="PF01142">
    <property type="entry name" value="TruD"/>
    <property type="match status" value="1"/>
</dbReference>
<feature type="domain" description="TRUD" evidence="4">
    <location>
        <begin position="328"/>
        <end position="562"/>
    </location>
</feature>
<keyword evidence="2 5" id="KW-0413">Isomerase</keyword>
<dbReference type="InterPro" id="IPR020103">
    <property type="entry name" value="PsdUridine_synth_cat_dom_sf"/>
</dbReference>
<dbReference type="PIRSF" id="PIRSF037016">
    <property type="entry name" value="Pseudouridin_synth_euk_prd"/>
    <property type="match status" value="1"/>
</dbReference>
<dbReference type="CDD" id="cd02576">
    <property type="entry name" value="PseudoU_synth_ScPUS7"/>
    <property type="match status" value="1"/>
</dbReference>
<feature type="compositionally biased region" description="Basic and acidic residues" evidence="3">
    <location>
        <begin position="1"/>
        <end position="10"/>
    </location>
</feature>
<dbReference type="Proteomes" id="UP001140094">
    <property type="component" value="Unassembled WGS sequence"/>
</dbReference>
<evidence type="ECO:0000256" key="3">
    <source>
        <dbReference type="SAM" id="MobiDB-lite"/>
    </source>
</evidence>
<dbReference type="Gene3D" id="3.30.2350.20">
    <property type="entry name" value="TruD, catalytic domain"/>
    <property type="match status" value="2"/>
</dbReference>
<dbReference type="PANTHER" id="PTHR13326">
    <property type="entry name" value="TRNA PSEUDOURIDINE SYNTHASE D"/>
    <property type="match status" value="1"/>
</dbReference>
<evidence type="ECO:0000256" key="2">
    <source>
        <dbReference type="ARBA" id="ARBA00023235"/>
    </source>
</evidence>
<keyword evidence="6" id="KW-1185">Reference proteome</keyword>
<evidence type="ECO:0000256" key="1">
    <source>
        <dbReference type="ARBA" id="ARBA00007953"/>
    </source>
</evidence>
<dbReference type="EMBL" id="JANBUO010000720">
    <property type="protein sequence ID" value="KAJ2802030.1"/>
    <property type="molecule type" value="Genomic_DNA"/>
</dbReference>
<accession>A0A9W8HY46</accession>
<gene>
    <name evidence="5" type="primary">PUS7</name>
    <name evidence="5" type="ORF">H4R20_003437</name>
</gene>
<evidence type="ECO:0000313" key="6">
    <source>
        <dbReference type="Proteomes" id="UP001140094"/>
    </source>
</evidence>
<comment type="similarity">
    <text evidence="1">Belongs to the pseudouridine synthase TruD family.</text>
</comment>
<dbReference type="InterPro" id="IPR042214">
    <property type="entry name" value="TruD_catalytic"/>
</dbReference>
<dbReference type="OrthoDB" id="447290at2759"/>
<protein>
    <submittedName>
        <fullName evidence="5">Multisubstrate pseudouridine synthase 7</fullName>
        <ecNumber evidence="5">5.4.99.27</ecNumber>
    </submittedName>
</protein>
<reference evidence="5" key="1">
    <citation type="submission" date="2022-07" db="EMBL/GenBank/DDBJ databases">
        <title>Phylogenomic reconstructions and comparative analyses of Kickxellomycotina fungi.</title>
        <authorList>
            <person name="Reynolds N.K."/>
            <person name="Stajich J.E."/>
            <person name="Barry K."/>
            <person name="Grigoriev I.V."/>
            <person name="Crous P."/>
            <person name="Smith M.E."/>
        </authorList>
    </citation>
    <scope>NUCLEOTIDE SEQUENCE</scope>
    <source>
        <strain evidence="5">NRRL 1565</strain>
    </source>
</reference>
<feature type="region of interest" description="Disordered" evidence="3">
    <location>
        <begin position="1"/>
        <end position="23"/>
    </location>
</feature>
<dbReference type="EC" id="5.4.99.27" evidence="5"/>
<dbReference type="PROSITE" id="PS50984">
    <property type="entry name" value="TRUD"/>
    <property type="match status" value="1"/>
</dbReference>
<evidence type="ECO:0000313" key="5">
    <source>
        <dbReference type="EMBL" id="KAJ2802030.1"/>
    </source>
</evidence>
<dbReference type="AlphaFoldDB" id="A0A9W8HY46"/>
<dbReference type="GO" id="GO:0003723">
    <property type="term" value="F:RNA binding"/>
    <property type="evidence" value="ECO:0007669"/>
    <property type="project" value="InterPro"/>
</dbReference>
<evidence type="ECO:0000259" key="4">
    <source>
        <dbReference type="PROSITE" id="PS50984"/>
    </source>
</evidence>
<dbReference type="NCBIfam" id="TIGR00094">
    <property type="entry name" value="tRNA_TruD_broad"/>
    <property type="match status" value="1"/>
</dbReference>
<feature type="compositionally biased region" description="Polar residues" evidence="3">
    <location>
        <begin position="631"/>
        <end position="641"/>
    </location>
</feature>
<feature type="region of interest" description="Disordered" evidence="3">
    <location>
        <begin position="631"/>
        <end position="657"/>
    </location>
</feature>
<sequence>MAAFDEKVESEQGPAKRLKSDNDCKSSEQASVFLQESDVGITQFVTAGWKGFDAIIKHRYSDFFVNEIDPQGNVVHLTSYLEADDPEPPQTAEEKAIEDLGVPEDADEAFKQAFVRLKAIIGAEDAQRIQKHLEMTEEQTLEERSLILERELDKAQRKEVYLITNNFLPTQVTCVTVDGKLKFIRRVLGDEKNKKGRDQRQRGGRGQWNHHGDYCYFVLQKENRDSMEMIQQIARQLRASPRLFGMAGTKDKRAVTVQRCSAFRIDHKRLIWASRQLRGARLGNYSYGASELKLGDLTGNQFQIILRHVHGADAESLLPVLEGIRSTGFINYYGMQRFGTQSISSHIIGVAVLKADWKEATDLILRPRVGDRKEVHKARQEFRDSGDAKKALALLPQKAALAESCILQQYVKTGTTDHAGAFATVPRNLRLMYAHAYQSYIWNSAVSERIRLFGIAAPVPGDLVIPAKEYCKNSGSDEDASAENDVKTHAKATLVTAENIGQYSIYDVVLPLPGWDVVYPEHEVEGVYRTLMEKSGLTQSDMAKHPLKEYRLAGGYRHMVIKPRDFAYEWMRYNDDTLPLARSDSDAIEGRHEPVSIDFGEHVALKLKFGLPSSAYATMLLRELMRKETASSHQTSLSSETGYVRSDELPKNVEITD</sequence>
<dbReference type="InterPro" id="IPR001656">
    <property type="entry name" value="PsdUridine_synth_TruD"/>
</dbReference>